<accession>A0AAD2TNR2</accession>
<dbReference type="Proteomes" id="UP000006262">
    <property type="component" value="Unassembled WGS sequence"/>
</dbReference>
<reference evidence="1 2" key="1">
    <citation type="submission" date="2012-02" db="EMBL/GenBank/DDBJ databases">
        <title>The Genome Sequence of Parabacteroides distasonis CL09T03C24.</title>
        <authorList>
            <consortium name="The Broad Institute Genome Sequencing Platform"/>
            <person name="Earl A."/>
            <person name="Ward D."/>
            <person name="Feldgarden M."/>
            <person name="Gevers D."/>
            <person name="Zitomersky N.L."/>
            <person name="Coyne M.J."/>
            <person name="Comstock L.E."/>
            <person name="Young S.K."/>
            <person name="Zeng Q."/>
            <person name="Gargeya S."/>
            <person name="Fitzgerald M."/>
            <person name="Haas B."/>
            <person name="Abouelleil A."/>
            <person name="Alvarado L."/>
            <person name="Arachchi H.M."/>
            <person name="Berlin A."/>
            <person name="Chapman S.B."/>
            <person name="Gearin G."/>
            <person name="Goldberg J."/>
            <person name="Griggs A."/>
            <person name="Gujja S."/>
            <person name="Hansen M."/>
            <person name="Heiman D."/>
            <person name="Howarth C."/>
            <person name="Larimer J."/>
            <person name="Lui A."/>
            <person name="MacDonald P.J.P."/>
            <person name="McCowen C."/>
            <person name="Montmayeur A."/>
            <person name="Murphy C."/>
            <person name="Neiman D."/>
            <person name="Pearson M."/>
            <person name="Priest M."/>
            <person name="Roberts A."/>
            <person name="Saif S."/>
            <person name="Shea T."/>
            <person name="Sisk P."/>
            <person name="Stolte C."/>
            <person name="Sykes S."/>
            <person name="Wortman J."/>
            <person name="Nusbaum C."/>
            <person name="Birren B."/>
        </authorList>
    </citation>
    <scope>NUCLEOTIDE SEQUENCE [LARGE SCALE GENOMIC DNA]</scope>
    <source>
        <strain evidence="1 2">CL09T03C24</strain>
    </source>
</reference>
<organism evidence="1 2">
    <name type="scientific">Parabacteroides distasonis CL09T03C24</name>
    <dbReference type="NCBI Taxonomy" id="999417"/>
    <lineage>
        <taxon>Bacteria</taxon>
        <taxon>Pseudomonadati</taxon>
        <taxon>Bacteroidota</taxon>
        <taxon>Bacteroidia</taxon>
        <taxon>Bacteroidales</taxon>
        <taxon>Tannerellaceae</taxon>
        <taxon>Parabacteroides</taxon>
    </lineage>
</organism>
<protein>
    <submittedName>
        <fullName evidence="1">Uncharacterized protein</fullName>
    </submittedName>
</protein>
<proteinExistence type="predicted"/>
<evidence type="ECO:0000313" key="1">
    <source>
        <dbReference type="EMBL" id="EKN25661.1"/>
    </source>
</evidence>
<gene>
    <name evidence="1" type="ORF">HMPREF1059_02362</name>
</gene>
<dbReference type="EMBL" id="AGZN01000024">
    <property type="protein sequence ID" value="EKN25661.1"/>
    <property type="molecule type" value="Genomic_DNA"/>
</dbReference>
<evidence type="ECO:0000313" key="2">
    <source>
        <dbReference type="Proteomes" id="UP000006262"/>
    </source>
</evidence>
<name>A0AAD2TNR2_PARDI</name>
<sequence length="33" mass="3634">MNNKYYLATVLLVLGAFSPLYGVQNTPPPIIIL</sequence>
<comment type="caution">
    <text evidence="1">The sequence shown here is derived from an EMBL/GenBank/DDBJ whole genome shotgun (WGS) entry which is preliminary data.</text>
</comment>
<dbReference type="AlphaFoldDB" id="A0AAD2TNR2"/>